<dbReference type="Pfam" id="PF07687">
    <property type="entry name" value="M20_dimer"/>
    <property type="match status" value="1"/>
</dbReference>
<feature type="active site" description="Proton acceptor" evidence="6">
    <location>
        <position position="234"/>
    </location>
</feature>
<evidence type="ECO:0000256" key="7">
    <source>
        <dbReference type="PIRSR" id="PIRSR037217-2"/>
    </source>
</evidence>
<dbReference type="GO" id="GO:0004181">
    <property type="term" value="F:metallocarboxypeptidase activity"/>
    <property type="evidence" value="ECO:0007669"/>
    <property type="project" value="InterPro"/>
</dbReference>
<accession>A0A8H3H1B5</accession>
<comment type="caution">
    <text evidence="9">The sequence shown here is derived from an EMBL/GenBank/DDBJ whole genome shotgun (WGS) entry which is preliminary data.</text>
</comment>
<dbReference type="InterPro" id="IPR002933">
    <property type="entry name" value="Peptidase_M20"/>
</dbReference>
<evidence type="ECO:0000256" key="3">
    <source>
        <dbReference type="ARBA" id="ARBA00022723"/>
    </source>
</evidence>
<evidence type="ECO:0000256" key="2">
    <source>
        <dbReference type="ARBA" id="ARBA00022670"/>
    </source>
</evidence>
<feature type="binding site" evidence="7">
    <location>
        <position position="235"/>
    </location>
    <ligand>
        <name>Zn(2+)</name>
        <dbReference type="ChEBI" id="CHEBI:29105"/>
        <label>1</label>
    </ligand>
</feature>
<dbReference type="CDD" id="cd05674">
    <property type="entry name" value="M20_yscS"/>
    <property type="match status" value="1"/>
</dbReference>
<evidence type="ECO:0000259" key="8">
    <source>
        <dbReference type="Pfam" id="PF07687"/>
    </source>
</evidence>
<dbReference type="GO" id="GO:0000328">
    <property type="term" value="C:fungal-type vacuole lumen"/>
    <property type="evidence" value="ECO:0007669"/>
    <property type="project" value="TreeGrafter"/>
</dbReference>
<evidence type="ECO:0000313" key="10">
    <source>
        <dbReference type="Proteomes" id="UP000663861"/>
    </source>
</evidence>
<dbReference type="FunFam" id="3.40.630.10:FF:000027">
    <property type="entry name" value="N-fatty-acyl-amino acid synthase/hydrolase PM20D1"/>
    <property type="match status" value="1"/>
</dbReference>
<dbReference type="Gene3D" id="3.40.630.10">
    <property type="entry name" value="Zn peptidases"/>
    <property type="match status" value="1"/>
</dbReference>
<feature type="binding site" evidence="7">
    <location>
        <position position="165"/>
    </location>
    <ligand>
        <name>Zn(2+)</name>
        <dbReference type="ChEBI" id="CHEBI:29105"/>
        <label>2</label>
    </ligand>
</feature>
<comment type="similarity">
    <text evidence="1">Belongs to the peptidase M20A family.</text>
</comment>
<feature type="binding site" evidence="7">
    <location>
        <position position="568"/>
    </location>
    <ligand>
        <name>Zn(2+)</name>
        <dbReference type="ChEBI" id="CHEBI:29105"/>
        <label>1</label>
    </ligand>
</feature>
<feature type="binding site" evidence="7">
    <location>
        <position position="200"/>
    </location>
    <ligand>
        <name>Zn(2+)</name>
        <dbReference type="ChEBI" id="CHEBI:29105"/>
        <label>2</label>
    </ligand>
</feature>
<evidence type="ECO:0000256" key="4">
    <source>
        <dbReference type="ARBA" id="ARBA00022801"/>
    </source>
</evidence>
<keyword evidence="3 7" id="KW-0479">Metal-binding</keyword>
<name>A0A8H3H1B5_9AGAM</name>
<dbReference type="SUPFAM" id="SSF53187">
    <property type="entry name" value="Zn-dependent exopeptidases"/>
    <property type="match status" value="1"/>
</dbReference>
<gene>
    <name evidence="9" type="ORF">RDB_LOCUS105137</name>
</gene>
<dbReference type="PANTHER" id="PTHR45962">
    <property type="entry name" value="N-FATTY-ACYL-AMINO ACID SYNTHASE/HYDROLASE PM20D1"/>
    <property type="match status" value="1"/>
</dbReference>
<dbReference type="GO" id="GO:0046872">
    <property type="term" value="F:metal ion binding"/>
    <property type="evidence" value="ECO:0007669"/>
    <property type="project" value="UniProtKB-KW"/>
</dbReference>
<evidence type="ECO:0000256" key="5">
    <source>
        <dbReference type="ARBA" id="ARBA00022833"/>
    </source>
</evidence>
<dbReference type="AlphaFoldDB" id="A0A8H3H1B5"/>
<feature type="active site" evidence="6">
    <location>
        <position position="167"/>
    </location>
</feature>
<dbReference type="Gene3D" id="3.30.70.360">
    <property type="match status" value="1"/>
</dbReference>
<dbReference type="SUPFAM" id="SSF55031">
    <property type="entry name" value="Bacterial exopeptidase dimerisation domain"/>
    <property type="match status" value="1"/>
</dbReference>
<dbReference type="Pfam" id="PF01546">
    <property type="entry name" value="Peptidase_M20"/>
    <property type="match status" value="1"/>
</dbReference>
<dbReference type="EMBL" id="CAJMWY010002256">
    <property type="protein sequence ID" value="CAE6486292.1"/>
    <property type="molecule type" value="Genomic_DNA"/>
</dbReference>
<keyword evidence="5 7" id="KW-0862">Zinc</keyword>
<dbReference type="InterPro" id="IPR017141">
    <property type="entry name" value="Pept_M20_carboxypep"/>
</dbReference>
<protein>
    <recommendedName>
        <fullName evidence="8">Peptidase M20 dimerisation domain-containing protein</fullName>
    </recommendedName>
</protein>
<keyword evidence="4" id="KW-0378">Hydrolase</keyword>
<feature type="domain" description="Peptidase M20 dimerisation" evidence="8">
    <location>
        <begin position="284"/>
        <end position="432"/>
    </location>
</feature>
<dbReference type="PANTHER" id="PTHR45962:SF1">
    <property type="entry name" value="N-FATTY-ACYL-AMINO ACID SYNTHASE_HYDROLASE PM20D1"/>
    <property type="match status" value="1"/>
</dbReference>
<reference evidence="9" key="1">
    <citation type="submission" date="2021-01" db="EMBL/GenBank/DDBJ databases">
        <authorList>
            <person name="Kaushik A."/>
        </authorList>
    </citation>
    <scope>NUCLEOTIDE SEQUENCE</scope>
    <source>
        <strain evidence="9">AG4-RS23</strain>
    </source>
</reference>
<proteinExistence type="inferred from homology"/>
<evidence type="ECO:0000313" key="9">
    <source>
        <dbReference type="EMBL" id="CAE6486292.1"/>
    </source>
</evidence>
<feature type="binding site" evidence="7">
    <location>
        <position position="263"/>
    </location>
    <ligand>
        <name>Zn(2+)</name>
        <dbReference type="ChEBI" id="CHEBI:29105"/>
        <label>2</label>
    </ligand>
</feature>
<dbReference type="Proteomes" id="UP000663861">
    <property type="component" value="Unassembled WGS sequence"/>
</dbReference>
<sequence length="599" mass="65913">MTLSNEKHRLENAPAWRTGGCKSHLNKLLAAGLIASAALYCCRDEIYYNALSLFSQTPEPRDYCKQVEAFDASNWTAPYDADGFEAKAAELLGGAVRIPTESFDNMGNVGDDDHWIVFDKLHKYLEEKFPRVHKALELEKVNTYGLLFTWKGSDSSLKPMVLMGHQDVVPVDPRTVDQWKQPPFSGYYDGTYVWGRGSGDDKSGVIGILATVESLLERGFNPTRTLVLSFGYDEEVGGPRGAKPLAERLLEIYGEDGVAFIVDEGDTAGSATTDKGVAIARPAVGEKGYMDVTIEVKTPGGHSSVPPAHTSIGIISKIIVDFEDNPYPVKLHRSNPMYTLLQCEAAYAAPDALVPRFRKAIKRSLVSDKALEFVTKVMSMDYKWKAFVGTTQAVDIVDGGVKANALPEQAKALINHRIAIESSIADVQKHIAIKLAEWGKTFNLSVEAFGNDVSEGKAPFYGSVVASTTSTTAIDVAPASPTGPEAKPWNVLSSSIRGAYRDSKNHKVAESDDIIVSPSLMSGNTDTKFYWKLTKHIFRYDTKFYWKLTKHIFRYGHHFASDLYNGAHTANEAYKASGFVDMIKFYTTLIVNADQPDAL</sequence>
<evidence type="ECO:0000256" key="6">
    <source>
        <dbReference type="PIRSR" id="PIRSR037217-1"/>
    </source>
</evidence>
<keyword evidence="2" id="KW-0645">Protease</keyword>
<feature type="binding site" evidence="7">
    <location>
        <position position="200"/>
    </location>
    <ligand>
        <name>Zn(2+)</name>
        <dbReference type="ChEBI" id="CHEBI:29105"/>
        <label>1</label>
    </ligand>
</feature>
<evidence type="ECO:0000256" key="1">
    <source>
        <dbReference type="ARBA" id="ARBA00006247"/>
    </source>
</evidence>
<dbReference type="GO" id="GO:0051603">
    <property type="term" value="P:proteolysis involved in protein catabolic process"/>
    <property type="evidence" value="ECO:0007669"/>
    <property type="project" value="TreeGrafter"/>
</dbReference>
<dbReference type="InterPro" id="IPR047177">
    <property type="entry name" value="Pept_M20A"/>
</dbReference>
<dbReference type="InterPro" id="IPR011650">
    <property type="entry name" value="Peptidase_M20_dimer"/>
</dbReference>
<organism evidence="9 10">
    <name type="scientific">Rhizoctonia solani</name>
    <dbReference type="NCBI Taxonomy" id="456999"/>
    <lineage>
        <taxon>Eukaryota</taxon>
        <taxon>Fungi</taxon>
        <taxon>Dikarya</taxon>
        <taxon>Basidiomycota</taxon>
        <taxon>Agaricomycotina</taxon>
        <taxon>Agaricomycetes</taxon>
        <taxon>Cantharellales</taxon>
        <taxon>Ceratobasidiaceae</taxon>
        <taxon>Rhizoctonia</taxon>
    </lineage>
</organism>
<dbReference type="PIRSF" id="PIRSF037217">
    <property type="entry name" value="Carboxypeptidase_S"/>
    <property type="match status" value="1"/>
</dbReference>
<dbReference type="InterPro" id="IPR036264">
    <property type="entry name" value="Bact_exopeptidase_dim_dom"/>
</dbReference>